<evidence type="ECO:0000256" key="2">
    <source>
        <dbReference type="SAM" id="SignalP"/>
    </source>
</evidence>
<dbReference type="InterPro" id="IPR011990">
    <property type="entry name" value="TPR-like_helical_dom_sf"/>
</dbReference>
<evidence type="ECO:0000313" key="5">
    <source>
        <dbReference type="Proteomes" id="UP000018542"/>
    </source>
</evidence>
<evidence type="ECO:0000259" key="3">
    <source>
        <dbReference type="PROSITE" id="PS50106"/>
    </source>
</evidence>
<dbReference type="InterPro" id="IPR050767">
    <property type="entry name" value="Sel1_AlgK"/>
</dbReference>
<feature type="domain" description="PDZ" evidence="3">
    <location>
        <begin position="115"/>
        <end position="173"/>
    </location>
</feature>
<dbReference type="Pfam" id="PF13180">
    <property type="entry name" value="PDZ_2"/>
    <property type="match status" value="1"/>
</dbReference>
<dbReference type="SMART" id="SM00228">
    <property type="entry name" value="PDZ"/>
    <property type="match status" value="1"/>
</dbReference>
<dbReference type="EMBL" id="CP006912">
    <property type="protein sequence ID" value="AHB48994.1"/>
    <property type="molecule type" value="Genomic_DNA"/>
</dbReference>
<dbReference type="InterPro" id="IPR001478">
    <property type="entry name" value="PDZ"/>
</dbReference>
<dbReference type="RefSeq" id="WP_023787782.1">
    <property type="nucleotide sequence ID" value="NC_022997.1"/>
</dbReference>
<proteinExistence type="predicted"/>
<feature type="signal peptide" evidence="2">
    <location>
        <begin position="1"/>
        <end position="27"/>
    </location>
</feature>
<dbReference type="SUPFAM" id="SSF50156">
    <property type="entry name" value="PDZ domain-like"/>
    <property type="match status" value="1"/>
</dbReference>
<dbReference type="KEGG" id="hni:W911_12210"/>
<dbReference type="PATRIC" id="fig|1029756.8.peg.2536"/>
<dbReference type="InterPro" id="IPR036034">
    <property type="entry name" value="PDZ_sf"/>
</dbReference>
<dbReference type="PANTHER" id="PTHR11102">
    <property type="entry name" value="SEL-1-LIKE PROTEIN"/>
    <property type="match status" value="1"/>
</dbReference>
<accession>V5SGB4</accession>
<evidence type="ECO:0000256" key="1">
    <source>
        <dbReference type="SAM" id="MobiDB-lite"/>
    </source>
</evidence>
<organism evidence="4 5">
    <name type="scientific">Hyphomicrobium nitrativorans NL23</name>
    <dbReference type="NCBI Taxonomy" id="1029756"/>
    <lineage>
        <taxon>Bacteria</taxon>
        <taxon>Pseudomonadati</taxon>
        <taxon>Pseudomonadota</taxon>
        <taxon>Alphaproteobacteria</taxon>
        <taxon>Hyphomicrobiales</taxon>
        <taxon>Hyphomicrobiaceae</taxon>
        <taxon>Hyphomicrobium</taxon>
    </lineage>
</organism>
<dbReference type="Pfam" id="PF08238">
    <property type="entry name" value="Sel1"/>
    <property type="match status" value="6"/>
</dbReference>
<dbReference type="PANTHER" id="PTHR11102:SF160">
    <property type="entry name" value="ERAD-ASSOCIATED E3 UBIQUITIN-PROTEIN LIGASE COMPONENT HRD3"/>
    <property type="match status" value="1"/>
</dbReference>
<evidence type="ECO:0000313" key="4">
    <source>
        <dbReference type="EMBL" id="AHB48994.1"/>
    </source>
</evidence>
<feature type="chain" id="PRO_5004741626" description="PDZ domain-containing protein" evidence="2">
    <location>
        <begin position="28"/>
        <end position="483"/>
    </location>
</feature>
<protein>
    <recommendedName>
        <fullName evidence="3">PDZ domain-containing protein</fullName>
    </recommendedName>
</protein>
<dbReference type="Proteomes" id="UP000018542">
    <property type="component" value="Chromosome"/>
</dbReference>
<sequence>MRGTSITALAAAIWLASSLFLSVPVSATDPSAEAAVTWGQRSVVLEADGGRDIIRLLPPPGGGASRQTPAMPDLPFPPTDTGGPSGQGARLSGRSIEVPIRFEPWPGYETLSYIGVRFDSVTDPTLAFTLGLRRHTGVFVTETTPGGPAALAGLRFGDFVTAIDGTAVTETSQLVQEIEARQPGTDGTLSVWRVADDAPGYLGELRHLAEGGNTPAMLFLGKLYSNGTGVPRDATEALTWYRTAALAGSSNGMLFYGDALAGGAPIKDVVEAERWIRKAADAGNVAAVYRLGRMYRDGEGRPRDPLEALNLFKQAAEANYTPAMVAVGLMLEGGSGIEADHLQAVRWYKRAADAGDADGMAALGTMYSTGRGVERDYVTAATWYDEGAKRGQLLAIHNIAVLYDKGLGVSRSAQTAADYIYRALEMGYPFTFQQMTQNSQSWSRDFRRELQLRLASGGYYGGALDGAFGRSTLDAISRMVETQ</sequence>
<dbReference type="InterPro" id="IPR006597">
    <property type="entry name" value="Sel1-like"/>
</dbReference>
<dbReference type="Gene3D" id="2.30.42.10">
    <property type="match status" value="1"/>
</dbReference>
<dbReference type="OrthoDB" id="9816559at2"/>
<dbReference type="PROSITE" id="PS50106">
    <property type="entry name" value="PDZ"/>
    <property type="match status" value="1"/>
</dbReference>
<name>V5SGB4_9HYPH</name>
<keyword evidence="5" id="KW-1185">Reference proteome</keyword>
<dbReference type="HOGENOM" id="CLU_564723_0_0_5"/>
<dbReference type="SUPFAM" id="SSF81901">
    <property type="entry name" value="HCP-like"/>
    <property type="match status" value="2"/>
</dbReference>
<dbReference type="SMART" id="SM00671">
    <property type="entry name" value="SEL1"/>
    <property type="match status" value="6"/>
</dbReference>
<dbReference type="AlphaFoldDB" id="V5SGB4"/>
<dbReference type="STRING" id="1029756.W911_12210"/>
<keyword evidence="2" id="KW-0732">Signal</keyword>
<dbReference type="Gene3D" id="1.25.40.10">
    <property type="entry name" value="Tetratricopeptide repeat domain"/>
    <property type="match status" value="2"/>
</dbReference>
<feature type="region of interest" description="Disordered" evidence="1">
    <location>
        <begin position="57"/>
        <end position="90"/>
    </location>
</feature>
<reference evidence="4 5" key="1">
    <citation type="journal article" date="2014" name="Genome Announc.">
        <title>Complete Genome Sequence of Hyphomicrobium nitrativorans Strain NL23, a Denitrifying Bacterium Isolated from Biofilm of a Methanol-Fed Denitrification System Treating Seawater at the Montreal Biodome.</title>
        <authorList>
            <person name="Martineau C."/>
            <person name="Villeneuve C."/>
            <person name="Mauffrey F."/>
            <person name="Villemur R."/>
        </authorList>
    </citation>
    <scope>NUCLEOTIDE SEQUENCE [LARGE SCALE GENOMIC DNA]</scope>
    <source>
        <strain evidence="4">NL23</strain>
    </source>
</reference>
<gene>
    <name evidence="4" type="ORF">W911_12210</name>
</gene>